<keyword evidence="2" id="KW-1185">Reference proteome</keyword>
<organism evidence="1 2">
    <name type="scientific">Dreissena polymorpha</name>
    <name type="common">Zebra mussel</name>
    <name type="synonym">Mytilus polymorpha</name>
    <dbReference type="NCBI Taxonomy" id="45954"/>
    <lineage>
        <taxon>Eukaryota</taxon>
        <taxon>Metazoa</taxon>
        <taxon>Spiralia</taxon>
        <taxon>Lophotrochozoa</taxon>
        <taxon>Mollusca</taxon>
        <taxon>Bivalvia</taxon>
        <taxon>Autobranchia</taxon>
        <taxon>Heteroconchia</taxon>
        <taxon>Euheterodonta</taxon>
        <taxon>Imparidentia</taxon>
        <taxon>Neoheterodontei</taxon>
        <taxon>Myida</taxon>
        <taxon>Dreissenoidea</taxon>
        <taxon>Dreissenidae</taxon>
        <taxon>Dreissena</taxon>
    </lineage>
</organism>
<reference evidence="1" key="2">
    <citation type="submission" date="2020-11" db="EMBL/GenBank/DDBJ databases">
        <authorList>
            <person name="McCartney M.A."/>
            <person name="Auch B."/>
            <person name="Kono T."/>
            <person name="Mallez S."/>
            <person name="Becker A."/>
            <person name="Gohl D.M."/>
            <person name="Silverstein K.A.T."/>
            <person name="Koren S."/>
            <person name="Bechman K.B."/>
            <person name="Herman A."/>
            <person name="Abrahante J.E."/>
            <person name="Garbe J."/>
        </authorList>
    </citation>
    <scope>NUCLEOTIDE SEQUENCE</scope>
    <source>
        <strain evidence="1">Duluth1</strain>
        <tissue evidence="1">Whole animal</tissue>
    </source>
</reference>
<evidence type="ECO:0000313" key="1">
    <source>
        <dbReference type="EMBL" id="KAH3816439.1"/>
    </source>
</evidence>
<comment type="caution">
    <text evidence="1">The sequence shown here is derived from an EMBL/GenBank/DDBJ whole genome shotgun (WGS) entry which is preliminary data.</text>
</comment>
<gene>
    <name evidence="1" type="ORF">DPMN_117955</name>
</gene>
<dbReference type="EMBL" id="JAIWYP010000005">
    <property type="protein sequence ID" value="KAH3816439.1"/>
    <property type="molecule type" value="Genomic_DNA"/>
</dbReference>
<evidence type="ECO:0000313" key="2">
    <source>
        <dbReference type="Proteomes" id="UP000828390"/>
    </source>
</evidence>
<dbReference type="Proteomes" id="UP000828390">
    <property type="component" value="Unassembled WGS sequence"/>
</dbReference>
<reference evidence="1" key="1">
    <citation type="journal article" date="2019" name="bioRxiv">
        <title>The Genome of the Zebra Mussel, Dreissena polymorpha: A Resource for Invasive Species Research.</title>
        <authorList>
            <person name="McCartney M.A."/>
            <person name="Auch B."/>
            <person name="Kono T."/>
            <person name="Mallez S."/>
            <person name="Zhang Y."/>
            <person name="Obille A."/>
            <person name="Becker A."/>
            <person name="Abrahante J.E."/>
            <person name="Garbe J."/>
            <person name="Badalamenti J.P."/>
            <person name="Herman A."/>
            <person name="Mangelson H."/>
            <person name="Liachko I."/>
            <person name="Sullivan S."/>
            <person name="Sone E.D."/>
            <person name="Koren S."/>
            <person name="Silverstein K.A.T."/>
            <person name="Beckman K.B."/>
            <person name="Gohl D.M."/>
        </authorList>
    </citation>
    <scope>NUCLEOTIDE SEQUENCE</scope>
    <source>
        <strain evidence="1">Duluth1</strain>
        <tissue evidence="1">Whole animal</tissue>
    </source>
</reference>
<sequence length="58" mass="6326">MQADAVIDHTDHFNLESSDIHMRFDSLISANRITISVADLHMEGDAALDVSSMGPLTI</sequence>
<name>A0A9D4JN27_DREPO</name>
<proteinExistence type="predicted"/>
<accession>A0A9D4JN27</accession>
<dbReference type="AlphaFoldDB" id="A0A9D4JN27"/>
<protein>
    <submittedName>
        <fullName evidence="1">Uncharacterized protein</fullName>
    </submittedName>
</protein>